<keyword evidence="2 7" id="KW-0963">Cytoplasm</keyword>
<evidence type="ECO:0000256" key="6">
    <source>
        <dbReference type="ARBA" id="ARBA00031828"/>
    </source>
</evidence>
<sequence>MKAKALFLDRDGVINVDKKYVHKIEDFEFFDEIFELCELFLKKSYLIFVVTNQSGIARGYYTESDFQKLTSFMCAEFLKRGIKISKVYHCPHLQGCSCRKPEAGMLLKAKAEFDINMSESTMIGDNLSDMQAGKKAGLKDLFLLNEDESLKDDFYKKFANLAQLLAYLKGNK</sequence>
<feature type="site" description="Stabilizes the phosphoryl group" evidence="9">
    <location>
        <position position="100"/>
    </location>
</feature>
<dbReference type="GO" id="GO:0005975">
    <property type="term" value="P:carbohydrate metabolic process"/>
    <property type="evidence" value="ECO:0007669"/>
    <property type="project" value="InterPro"/>
</dbReference>
<dbReference type="GO" id="GO:0016791">
    <property type="term" value="F:phosphatase activity"/>
    <property type="evidence" value="ECO:0007669"/>
    <property type="project" value="InterPro"/>
</dbReference>
<dbReference type="NCBIfam" id="TIGR00213">
    <property type="entry name" value="GmhB_yaeD"/>
    <property type="match status" value="1"/>
</dbReference>
<evidence type="ECO:0000256" key="5">
    <source>
        <dbReference type="ARBA" id="ARBA00023277"/>
    </source>
</evidence>
<dbReference type="InterPro" id="IPR006543">
    <property type="entry name" value="Histidinol-phos"/>
</dbReference>
<feature type="site" description="Contributes to substrate recognition" evidence="9">
    <location>
        <position position="99"/>
    </location>
</feature>
<feature type="binding site" evidence="10">
    <location>
        <position position="92"/>
    </location>
    <ligand>
        <name>Zn(2+)</name>
        <dbReference type="ChEBI" id="CHEBI:29105"/>
    </ligand>
</feature>
<evidence type="ECO:0000256" key="8">
    <source>
        <dbReference type="PIRSR" id="PIRSR004682-1"/>
    </source>
</evidence>
<dbReference type="RefSeq" id="WP_094325753.1">
    <property type="nucleotide sequence ID" value="NZ_CP022347.1"/>
</dbReference>
<feature type="binding site" evidence="10">
    <location>
        <position position="90"/>
    </location>
    <ligand>
        <name>Zn(2+)</name>
        <dbReference type="ChEBI" id="CHEBI:29105"/>
    </ligand>
</feature>
<evidence type="ECO:0000256" key="9">
    <source>
        <dbReference type="PIRSR" id="PIRSR004682-3"/>
    </source>
</evidence>
<dbReference type="PANTHER" id="PTHR42891:SF1">
    <property type="entry name" value="D-GLYCERO-BETA-D-MANNO-HEPTOSE-1,7-BISPHOSPHATE 7-PHOSPHATASE"/>
    <property type="match status" value="1"/>
</dbReference>
<dbReference type="InterPro" id="IPR006549">
    <property type="entry name" value="HAD-SF_hydro_IIIA"/>
</dbReference>
<dbReference type="InterPro" id="IPR036412">
    <property type="entry name" value="HAD-like_sf"/>
</dbReference>
<comment type="similarity">
    <text evidence="7">Belongs to the gmhB family.</text>
</comment>
<reference evidence="11 12" key="1">
    <citation type="submission" date="2017-07" db="EMBL/GenBank/DDBJ databases">
        <title>Analysis of two Campylobacter avium genomes and identification of a novel hippuricase gene.</title>
        <authorList>
            <person name="Miller W.G."/>
            <person name="Chapman M.H."/>
            <person name="Yee E."/>
            <person name="Revez J."/>
            <person name="Bono J.L."/>
            <person name="Rossi M."/>
        </authorList>
    </citation>
    <scope>NUCLEOTIDE SEQUENCE [LARGE SCALE GENOMIC DNA]</scope>
    <source>
        <strain evidence="11 12">LMG 24591</strain>
    </source>
</reference>
<proteinExistence type="inferred from homology"/>
<dbReference type="InterPro" id="IPR004446">
    <property type="entry name" value="Heptose_bisP_phosphatase"/>
</dbReference>
<dbReference type="GO" id="GO:0046872">
    <property type="term" value="F:metal ion binding"/>
    <property type="evidence" value="ECO:0007669"/>
    <property type="project" value="UniProtKB-KW"/>
</dbReference>
<keyword evidence="12" id="KW-1185">Reference proteome</keyword>
<dbReference type="AlphaFoldDB" id="A0A222MY89"/>
<feature type="active site" description="Nucleophile" evidence="8">
    <location>
        <position position="9"/>
    </location>
</feature>
<comment type="cofactor">
    <cofactor evidence="10">
        <name>Mg(2+)</name>
        <dbReference type="ChEBI" id="CHEBI:18420"/>
    </cofactor>
</comment>
<dbReference type="InterPro" id="IPR023214">
    <property type="entry name" value="HAD_sf"/>
</dbReference>
<keyword evidence="4 7" id="KW-0378">Hydrolase</keyword>
<dbReference type="InterPro" id="IPR006439">
    <property type="entry name" value="HAD-SF_hydro_IA"/>
</dbReference>
<feature type="active site" description="Nucleophile" evidence="8">
    <location>
        <position position="11"/>
    </location>
</feature>
<dbReference type="OrthoDB" id="9814110at2"/>
<gene>
    <name evidence="11" type="primary">gmhB</name>
    <name evidence="11" type="ORF">CAV_1333</name>
</gene>
<dbReference type="PANTHER" id="PTHR42891">
    <property type="entry name" value="D-GLYCERO-BETA-D-MANNO-HEPTOSE-1,7-BISPHOSPHATE 7-PHOSPHATASE"/>
    <property type="match status" value="1"/>
</dbReference>
<accession>A0A222MY89</accession>
<dbReference type="Gene3D" id="3.40.50.1000">
    <property type="entry name" value="HAD superfamily/HAD-like"/>
    <property type="match status" value="1"/>
</dbReference>
<feature type="binding site" evidence="10">
    <location>
        <position position="125"/>
    </location>
    <ligand>
        <name>Mg(2+)</name>
        <dbReference type="ChEBI" id="CHEBI:18420"/>
    </ligand>
</feature>
<dbReference type="Pfam" id="PF13242">
    <property type="entry name" value="Hydrolase_like"/>
    <property type="match status" value="1"/>
</dbReference>
<dbReference type="Proteomes" id="UP000201169">
    <property type="component" value="Chromosome"/>
</dbReference>
<dbReference type="EMBL" id="CP022347">
    <property type="protein sequence ID" value="ASQ30957.1"/>
    <property type="molecule type" value="Genomic_DNA"/>
</dbReference>
<dbReference type="NCBIfam" id="TIGR01662">
    <property type="entry name" value="HAD-SF-IIIA"/>
    <property type="match status" value="1"/>
</dbReference>
<evidence type="ECO:0000256" key="4">
    <source>
        <dbReference type="ARBA" id="ARBA00022801"/>
    </source>
</evidence>
<evidence type="ECO:0000313" key="12">
    <source>
        <dbReference type="Proteomes" id="UP000201169"/>
    </source>
</evidence>
<dbReference type="CDD" id="cd07503">
    <property type="entry name" value="HAD_HisB-N"/>
    <property type="match status" value="1"/>
</dbReference>
<evidence type="ECO:0000256" key="2">
    <source>
        <dbReference type="ARBA" id="ARBA00022490"/>
    </source>
</evidence>
<dbReference type="GO" id="GO:0005737">
    <property type="term" value="C:cytoplasm"/>
    <property type="evidence" value="ECO:0007669"/>
    <property type="project" value="UniProtKB-SubCell"/>
</dbReference>
<feature type="binding site" evidence="10">
    <location>
        <position position="96"/>
    </location>
    <ligand>
        <name>Zn(2+)</name>
        <dbReference type="ChEBI" id="CHEBI:29105"/>
    </ligand>
</feature>
<protein>
    <recommendedName>
        <fullName evidence="6 7">D,D-heptose 1,7-bisphosphate phosphatase</fullName>
        <ecNumber evidence="7">3.1.3.-</ecNumber>
    </recommendedName>
</protein>
<evidence type="ECO:0000256" key="3">
    <source>
        <dbReference type="ARBA" id="ARBA00022723"/>
    </source>
</evidence>
<name>A0A222MY89_9BACT</name>
<comment type="subcellular location">
    <subcellularLocation>
        <location evidence="1 7">Cytoplasm</location>
    </subcellularLocation>
</comment>
<organism evidence="11 12">
    <name type="scientific">Campylobacter avium LMG 24591</name>
    <dbReference type="NCBI Taxonomy" id="522484"/>
    <lineage>
        <taxon>Bacteria</taxon>
        <taxon>Pseudomonadati</taxon>
        <taxon>Campylobacterota</taxon>
        <taxon>Epsilonproteobacteria</taxon>
        <taxon>Campylobacterales</taxon>
        <taxon>Campylobacteraceae</taxon>
        <taxon>Campylobacter</taxon>
    </lineage>
</organism>
<evidence type="ECO:0000256" key="10">
    <source>
        <dbReference type="PIRSR" id="PIRSR004682-4"/>
    </source>
</evidence>
<dbReference type="NCBIfam" id="TIGR01549">
    <property type="entry name" value="HAD-SF-IA-v1"/>
    <property type="match status" value="1"/>
</dbReference>
<evidence type="ECO:0000313" key="11">
    <source>
        <dbReference type="EMBL" id="ASQ30957.1"/>
    </source>
</evidence>
<dbReference type="PIRSF" id="PIRSF004682">
    <property type="entry name" value="GmhB"/>
    <property type="match status" value="1"/>
</dbReference>
<dbReference type="SUPFAM" id="SSF56784">
    <property type="entry name" value="HAD-like"/>
    <property type="match status" value="1"/>
</dbReference>
<dbReference type="NCBIfam" id="TIGR01656">
    <property type="entry name" value="Histidinol-ppas"/>
    <property type="match status" value="1"/>
</dbReference>
<feature type="binding site" evidence="10">
    <location>
        <position position="11"/>
    </location>
    <ligand>
        <name>Mg(2+)</name>
        <dbReference type="ChEBI" id="CHEBI:18420"/>
    </ligand>
</feature>
<keyword evidence="10" id="KW-0460">Magnesium</keyword>
<feature type="binding site" evidence="10">
    <location>
        <position position="98"/>
    </location>
    <ligand>
        <name>Zn(2+)</name>
        <dbReference type="ChEBI" id="CHEBI:29105"/>
    </ligand>
</feature>
<keyword evidence="5 7" id="KW-0119">Carbohydrate metabolism</keyword>
<evidence type="ECO:0000256" key="1">
    <source>
        <dbReference type="ARBA" id="ARBA00004496"/>
    </source>
</evidence>
<keyword evidence="3 10" id="KW-0479">Metal-binding</keyword>
<dbReference type="KEGG" id="cavi:CAV_1333"/>
<keyword evidence="10" id="KW-0862">Zinc</keyword>
<feature type="site" description="Stabilizes the phosphoryl group" evidence="9">
    <location>
        <position position="51"/>
    </location>
</feature>
<dbReference type="EC" id="3.1.3.-" evidence="7"/>
<evidence type="ECO:0000256" key="7">
    <source>
        <dbReference type="PIRNR" id="PIRNR004682"/>
    </source>
</evidence>
<feature type="binding site" evidence="10">
    <location>
        <position position="9"/>
    </location>
    <ligand>
        <name>Mg(2+)</name>
        <dbReference type="ChEBI" id="CHEBI:18420"/>
    </ligand>
</feature>
<comment type="cofactor">
    <cofactor evidence="10">
        <name>Zn(2+)</name>
        <dbReference type="ChEBI" id="CHEBI:29105"/>
    </cofactor>
</comment>